<dbReference type="GO" id="GO:0005536">
    <property type="term" value="F:D-glucose binding"/>
    <property type="evidence" value="ECO:0007669"/>
    <property type="project" value="InterPro"/>
</dbReference>
<keyword evidence="3" id="KW-0067">ATP-binding</keyword>
<dbReference type="GO" id="GO:0006096">
    <property type="term" value="P:glycolytic process"/>
    <property type="evidence" value="ECO:0007669"/>
    <property type="project" value="UniProtKB-UniRule"/>
</dbReference>
<dbReference type="GO" id="GO:0004340">
    <property type="term" value="F:glucokinase activity"/>
    <property type="evidence" value="ECO:0007669"/>
    <property type="project" value="UniProtKB-UniRule"/>
</dbReference>
<dbReference type="AlphaFoldDB" id="A0A8J3I063"/>
<dbReference type="HAMAP" id="MF_00524">
    <property type="entry name" value="Glucokinase"/>
    <property type="match status" value="1"/>
</dbReference>
<keyword evidence="2 3" id="KW-0418">Kinase</keyword>
<dbReference type="InterPro" id="IPR003836">
    <property type="entry name" value="Glucokinase"/>
</dbReference>
<evidence type="ECO:0000256" key="2">
    <source>
        <dbReference type="ARBA" id="ARBA00022777"/>
    </source>
</evidence>
<feature type="binding site" evidence="3">
    <location>
        <begin position="5"/>
        <end position="10"/>
    </location>
    <ligand>
        <name>ATP</name>
        <dbReference type="ChEBI" id="CHEBI:30616"/>
    </ligand>
</feature>
<dbReference type="EC" id="2.7.1.2" evidence="3"/>
<comment type="subcellular location">
    <subcellularLocation>
        <location evidence="3">Cytoplasm</location>
    </subcellularLocation>
</comment>
<dbReference type="NCBIfam" id="TIGR00749">
    <property type="entry name" value="glk"/>
    <property type="match status" value="1"/>
</dbReference>
<keyword evidence="3" id="KW-0547">Nucleotide-binding</keyword>
<dbReference type="Pfam" id="PF02685">
    <property type="entry name" value="Glucokinase"/>
    <property type="match status" value="1"/>
</dbReference>
<keyword evidence="1 3" id="KW-0808">Transferase</keyword>
<evidence type="ECO:0000313" key="6">
    <source>
        <dbReference type="Proteomes" id="UP000612362"/>
    </source>
</evidence>
<dbReference type="GO" id="GO:0005737">
    <property type="term" value="C:cytoplasm"/>
    <property type="evidence" value="ECO:0007669"/>
    <property type="project" value="UniProtKB-SubCell"/>
</dbReference>
<comment type="catalytic activity">
    <reaction evidence="3">
        <text>D-glucose + ATP = D-glucose 6-phosphate + ADP + H(+)</text>
        <dbReference type="Rhea" id="RHEA:17825"/>
        <dbReference type="ChEBI" id="CHEBI:4167"/>
        <dbReference type="ChEBI" id="CHEBI:15378"/>
        <dbReference type="ChEBI" id="CHEBI:30616"/>
        <dbReference type="ChEBI" id="CHEBI:61548"/>
        <dbReference type="ChEBI" id="CHEBI:456216"/>
        <dbReference type="EC" id="2.7.1.2"/>
    </reaction>
</comment>
<dbReference type="SUPFAM" id="SSF53067">
    <property type="entry name" value="Actin-like ATPase domain"/>
    <property type="match status" value="1"/>
</dbReference>
<sequence length="325" mass="34978">MLLAGDIGGTKTHLAIYSSPRELRTPVVDKTFPSARYSSLEVMVKEFLMQVDANIDRACFGVAGPIVQGKAKITNLPWLMDEVELQRNLGIEKVRLLNDLAAMAYGVPLLSEEETYILNKGVVNPQGPIAVVAPGTGLGEAYLVHNGSHYVAYGSEGGHADFAPLDEKEIGLLRFMLERTSHVSYEHVCSGIGLPNIYAYLESTGIYEVPKWLSEQLAQETMQTPTIIKGAKESSMPICVEAVRMFASILGAEAGNVALKVLATGGVYIGGGLPPRILPYLSDGSFMKTFVAKGRMGKMLADYPVSVIQYPNTALVGAASFGFTL</sequence>
<comment type="caution">
    <text evidence="5">The sequence shown here is derived from an EMBL/GenBank/DDBJ whole genome shotgun (WGS) entry which is preliminary data.</text>
</comment>
<evidence type="ECO:0000256" key="1">
    <source>
        <dbReference type="ARBA" id="ARBA00022679"/>
    </source>
</evidence>
<dbReference type="Gene3D" id="3.40.367.20">
    <property type="match status" value="1"/>
</dbReference>
<dbReference type="Proteomes" id="UP000612362">
    <property type="component" value="Unassembled WGS sequence"/>
</dbReference>
<dbReference type="PANTHER" id="PTHR47363">
    <property type="entry name" value="GLUCOKINASE"/>
    <property type="match status" value="1"/>
</dbReference>
<gene>
    <name evidence="5" type="primary">glk_1</name>
    <name evidence="3" type="synonym">glk</name>
    <name evidence="5" type="ORF">KSX_45490</name>
</gene>
<keyword evidence="6" id="KW-1185">Reference proteome</keyword>
<name>A0A8J3I063_9CHLR</name>
<dbReference type="PANTHER" id="PTHR47363:SF1">
    <property type="entry name" value="GLUCOKINASE"/>
    <property type="match status" value="1"/>
</dbReference>
<keyword evidence="3" id="KW-0963">Cytoplasm</keyword>
<protein>
    <recommendedName>
        <fullName evidence="3">Glucokinase</fullName>
        <ecNumber evidence="3">2.7.1.2</ecNumber>
    </recommendedName>
    <alternativeName>
        <fullName evidence="3">Glucose kinase</fullName>
    </alternativeName>
</protein>
<dbReference type="Gene3D" id="3.30.420.40">
    <property type="match status" value="1"/>
</dbReference>
<dbReference type="RefSeq" id="WP_220195767.1">
    <property type="nucleotide sequence ID" value="NZ_BNJF01000002.1"/>
</dbReference>
<evidence type="ECO:0000256" key="4">
    <source>
        <dbReference type="RuleBase" id="RU004046"/>
    </source>
</evidence>
<proteinExistence type="inferred from homology"/>
<dbReference type="CDD" id="cd24008">
    <property type="entry name" value="ASKHA_NBD_GLK"/>
    <property type="match status" value="1"/>
</dbReference>
<organism evidence="5 6">
    <name type="scientific">Ktedonospora formicarum</name>
    <dbReference type="NCBI Taxonomy" id="2778364"/>
    <lineage>
        <taxon>Bacteria</taxon>
        <taxon>Bacillati</taxon>
        <taxon>Chloroflexota</taxon>
        <taxon>Ktedonobacteria</taxon>
        <taxon>Ktedonobacterales</taxon>
        <taxon>Ktedonobacteraceae</taxon>
        <taxon>Ktedonospora</taxon>
    </lineage>
</organism>
<keyword evidence="3" id="KW-0324">Glycolysis</keyword>
<evidence type="ECO:0000313" key="5">
    <source>
        <dbReference type="EMBL" id="GHO46386.1"/>
    </source>
</evidence>
<comment type="similarity">
    <text evidence="3 4">Belongs to the bacterial glucokinase family.</text>
</comment>
<dbReference type="EMBL" id="BNJF01000002">
    <property type="protein sequence ID" value="GHO46386.1"/>
    <property type="molecule type" value="Genomic_DNA"/>
</dbReference>
<reference evidence="5" key="1">
    <citation type="submission" date="2020-10" db="EMBL/GenBank/DDBJ databases">
        <title>Taxonomic study of unclassified bacteria belonging to the class Ktedonobacteria.</title>
        <authorList>
            <person name="Yabe S."/>
            <person name="Wang C.M."/>
            <person name="Zheng Y."/>
            <person name="Sakai Y."/>
            <person name="Cavaletti L."/>
            <person name="Monciardini P."/>
            <person name="Donadio S."/>
        </authorList>
    </citation>
    <scope>NUCLEOTIDE SEQUENCE</scope>
    <source>
        <strain evidence="5">SOSP1-1</strain>
    </source>
</reference>
<dbReference type="GO" id="GO:0005524">
    <property type="term" value="F:ATP binding"/>
    <property type="evidence" value="ECO:0007669"/>
    <property type="project" value="UniProtKB-UniRule"/>
</dbReference>
<accession>A0A8J3I063</accession>
<dbReference type="InterPro" id="IPR043129">
    <property type="entry name" value="ATPase_NBD"/>
</dbReference>
<evidence type="ECO:0000256" key="3">
    <source>
        <dbReference type="HAMAP-Rule" id="MF_00524"/>
    </source>
</evidence>